<dbReference type="Pfam" id="PF23860">
    <property type="entry name" value="Ribophorin_II_3rd"/>
    <property type="match status" value="1"/>
</dbReference>
<comment type="subcellular location">
    <subcellularLocation>
        <location evidence="2">Endoplasmic reticulum membrane</location>
        <topology evidence="2">Multi-pass membrane protein</topology>
    </subcellularLocation>
</comment>
<feature type="transmembrane region" description="Helical" evidence="12">
    <location>
        <begin position="185"/>
        <end position="208"/>
    </location>
</feature>
<feature type="transmembrane region" description="Helical" evidence="12">
    <location>
        <begin position="245"/>
        <end position="265"/>
    </location>
</feature>
<evidence type="ECO:0000256" key="7">
    <source>
        <dbReference type="ARBA" id="ARBA00022824"/>
    </source>
</evidence>
<name>A0A4Q9MED4_9APHY</name>
<keyword evidence="8 12" id="KW-1133">Transmembrane helix</keyword>
<dbReference type="PANTHER" id="PTHR12640:SF0">
    <property type="entry name" value="DOLICHYL-DIPHOSPHOOLIGOSACCHARIDE--PROTEIN GLYCOSYLTRANSFERASE SUBUNIT 2"/>
    <property type="match status" value="1"/>
</dbReference>
<dbReference type="EMBL" id="ML145105">
    <property type="protein sequence ID" value="TBU60448.1"/>
    <property type="molecule type" value="Genomic_DNA"/>
</dbReference>
<evidence type="ECO:0000256" key="12">
    <source>
        <dbReference type="SAM" id="Phobius"/>
    </source>
</evidence>
<evidence type="ECO:0000256" key="6">
    <source>
        <dbReference type="ARBA" id="ARBA00022729"/>
    </source>
</evidence>
<evidence type="ECO:0000256" key="9">
    <source>
        <dbReference type="ARBA" id="ARBA00023136"/>
    </source>
</evidence>
<dbReference type="GO" id="GO:0006487">
    <property type="term" value="P:protein N-linked glycosylation"/>
    <property type="evidence" value="ECO:0007669"/>
    <property type="project" value="TreeGrafter"/>
</dbReference>
<dbReference type="InterPro" id="IPR008814">
    <property type="entry name" value="Swp1"/>
</dbReference>
<dbReference type="GO" id="GO:0008250">
    <property type="term" value="C:oligosaccharyltransferase complex"/>
    <property type="evidence" value="ECO:0007669"/>
    <property type="project" value="InterPro"/>
</dbReference>
<dbReference type="AlphaFoldDB" id="A0A4Q9MED4"/>
<dbReference type="GO" id="GO:0016740">
    <property type="term" value="F:transferase activity"/>
    <property type="evidence" value="ECO:0007669"/>
    <property type="project" value="UniProtKB-KW"/>
</dbReference>
<feature type="domain" description="Ribophorin II C-terminal" evidence="15">
    <location>
        <begin position="175"/>
        <end position="272"/>
    </location>
</feature>
<dbReference type="InterPro" id="IPR056790">
    <property type="entry name" value="Ribophorin_II_C"/>
</dbReference>
<evidence type="ECO:0000313" key="18">
    <source>
        <dbReference type="Proteomes" id="UP000292082"/>
    </source>
</evidence>
<evidence type="ECO:0000256" key="3">
    <source>
        <dbReference type="ARBA" id="ARBA00004922"/>
    </source>
</evidence>
<comment type="pathway">
    <text evidence="3">Protein modification; protein glycosylation.</text>
</comment>
<evidence type="ECO:0000313" key="16">
    <source>
        <dbReference type="EMBL" id="TBU25619.1"/>
    </source>
</evidence>
<evidence type="ECO:0000256" key="13">
    <source>
        <dbReference type="SAM" id="SignalP"/>
    </source>
</evidence>
<evidence type="ECO:0000256" key="2">
    <source>
        <dbReference type="ARBA" id="ARBA00004477"/>
    </source>
</evidence>
<evidence type="ECO:0000313" key="17">
    <source>
        <dbReference type="EMBL" id="TBU60448.1"/>
    </source>
</evidence>
<keyword evidence="18" id="KW-1185">Reference proteome</keyword>
<evidence type="ECO:0000259" key="15">
    <source>
        <dbReference type="Pfam" id="PF25147"/>
    </source>
</evidence>
<feature type="signal peptide" evidence="13">
    <location>
        <begin position="1"/>
        <end position="19"/>
    </location>
</feature>
<feature type="chain" id="PRO_5044089103" description="Ribophorin II" evidence="13">
    <location>
        <begin position="20"/>
        <end position="279"/>
    </location>
</feature>
<gene>
    <name evidence="17" type="ORF">BD310DRAFT_922980</name>
    <name evidence="16" type="ORF">BD311DRAFT_790300</name>
</gene>
<dbReference type="Proteomes" id="UP000292957">
    <property type="component" value="Unassembled WGS sequence"/>
</dbReference>
<dbReference type="STRING" id="114155.A0A4Q9MED4"/>
<keyword evidence="9 12" id="KW-0472">Membrane</keyword>
<dbReference type="EMBL" id="ML143458">
    <property type="protein sequence ID" value="TBU25619.1"/>
    <property type="molecule type" value="Genomic_DNA"/>
</dbReference>
<organism evidence="16">
    <name type="scientific">Dichomitus squalens</name>
    <dbReference type="NCBI Taxonomy" id="114155"/>
    <lineage>
        <taxon>Eukaryota</taxon>
        <taxon>Fungi</taxon>
        <taxon>Dikarya</taxon>
        <taxon>Basidiomycota</taxon>
        <taxon>Agaricomycotina</taxon>
        <taxon>Agaricomycetes</taxon>
        <taxon>Polyporales</taxon>
        <taxon>Polyporaceae</taxon>
        <taxon>Dichomitus</taxon>
    </lineage>
</organism>
<feature type="domain" description="Ribophorin II third" evidence="14">
    <location>
        <begin position="30"/>
        <end position="119"/>
    </location>
</feature>
<evidence type="ECO:0000256" key="8">
    <source>
        <dbReference type="ARBA" id="ARBA00022989"/>
    </source>
</evidence>
<keyword evidence="5 12" id="KW-0812">Transmembrane</keyword>
<dbReference type="Pfam" id="PF25147">
    <property type="entry name" value="Ribophorin_II_C"/>
    <property type="match status" value="1"/>
</dbReference>
<keyword evidence="6 13" id="KW-0732">Signal</keyword>
<dbReference type="PANTHER" id="PTHR12640">
    <property type="entry name" value="RIBOPHORIN II"/>
    <property type="match status" value="1"/>
</dbReference>
<protein>
    <recommendedName>
        <fullName evidence="11">Ribophorin II</fullName>
    </recommendedName>
    <alternativeName>
        <fullName evidence="10">Ribophorin-2</fullName>
    </alternativeName>
</protein>
<evidence type="ECO:0000259" key="14">
    <source>
        <dbReference type="Pfam" id="PF23860"/>
    </source>
</evidence>
<reference evidence="16 18" key="1">
    <citation type="submission" date="2019-01" db="EMBL/GenBank/DDBJ databases">
        <title>Draft genome sequences of three monokaryotic isolates of the white-rot basidiomycete fungus Dichomitus squalens.</title>
        <authorList>
            <consortium name="DOE Joint Genome Institute"/>
            <person name="Lopez S.C."/>
            <person name="Andreopoulos B."/>
            <person name="Pangilinan J."/>
            <person name="Lipzen A."/>
            <person name="Riley R."/>
            <person name="Ahrendt S."/>
            <person name="Ng V."/>
            <person name="Barry K."/>
            <person name="Daum C."/>
            <person name="Grigoriev I.V."/>
            <person name="Hilden K.S."/>
            <person name="Makela M.R."/>
            <person name="de Vries R.P."/>
        </authorList>
    </citation>
    <scope>NUCLEOTIDE SEQUENCE [LARGE SCALE GENOMIC DNA]</scope>
    <source>
        <strain evidence="17 18">CBS 464.89</strain>
        <strain evidence="16">OM18370.1</strain>
    </source>
</reference>
<sequence length="279" mass="30338">MVGPLSWLLASLAVLAVQASVLTLQSPRLTVSSSDAAQLRSEPLSLAHKVTPPVELRATDTLKLTFQIVDEDGKGVQPHQTFVRFYDEVTGEEGIQPVKVTAGGKAKLELNMARPPSSLPPSGKDPIKVSLYLGSFKHDPAQYELFDLFVPPSQPPAQHADEVFFHPRPEIFHTFRPEQKVPPKFVSAVFTLLLAAPWVVLLGLLAHIGPQVPYLFSSGIFPFIATLGAFEGLLVWYWVDLHLGQVLLYGAILSIPTAIAGKRALAAVGERRLGKSSPK</sequence>
<dbReference type="Proteomes" id="UP000292082">
    <property type="component" value="Unassembled WGS sequence"/>
</dbReference>
<evidence type="ECO:0000256" key="1">
    <source>
        <dbReference type="ARBA" id="ARBA00002791"/>
    </source>
</evidence>
<feature type="transmembrane region" description="Helical" evidence="12">
    <location>
        <begin position="220"/>
        <end position="239"/>
    </location>
</feature>
<comment type="similarity">
    <text evidence="4">Belongs to the SWP1 family.</text>
</comment>
<dbReference type="OrthoDB" id="432292at2759"/>
<evidence type="ECO:0000256" key="11">
    <source>
        <dbReference type="ARBA" id="ARBA00032139"/>
    </source>
</evidence>
<keyword evidence="7" id="KW-0256">Endoplasmic reticulum</keyword>
<dbReference type="InterPro" id="IPR055374">
    <property type="entry name" value="Ribophorin_II_3rd"/>
</dbReference>
<keyword evidence="16" id="KW-0808">Transferase</keyword>
<dbReference type="UniPathway" id="UPA00378"/>
<evidence type="ECO:0000256" key="10">
    <source>
        <dbReference type="ARBA" id="ARBA00030078"/>
    </source>
</evidence>
<evidence type="ECO:0000256" key="4">
    <source>
        <dbReference type="ARBA" id="ARBA00009038"/>
    </source>
</evidence>
<proteinExistence type="inferred from homology"/>
<evidence type="ECO:0000256" key="5">
    <source>
        <dbReference type="ARBA" id="ARBA00022692"/>
    </source>
</evidence>
<comment type="function">
    <text evidence="1">Subunit of the oligosaccharyl transferase (OST) complex that catalyzes the initial transfer of a defined glycan (Glc(3)Man(9)GlcNAc(2) in eukaryotes) from the lipid carrier dolichol-pyrophosphate to an asparagine residue within an Asn-X-Ser/Thr consensus motif in nascent polypeptide chains, the first step in protein N-glycosylation. N-glycosylation occurs cotranslationally and the complex associates with the Sec61 complex at the channel-forming translocon complex that mediates protein translocation across the endoplasmic reticulum (ER). All subunits are required for a maximal enzyme activity.</text>
</comment>
<accession>A0A4Q9MED4</accession>